<reference evidence="1 2" key="1">
    <citation type="journal article" date="2019" name="Int. J. Syst. Evol. Microbiol.">
        <title>The Global Catalogue of Microorganisms (GCM) 10K type strain sequencing project: providing services to taxonomists for standard genome sequencing and annotation.</title>
        <authorList>
            <consortium name="The Broad Institute Genomics Platform"/>
            <consortium name="The Broad Institute Genome Sequencing Center for Infectious Disease"/>
            <person name="Wu L."/>
            <person name="Ma J."/>
        </authorList>
    </citation>
    <scope>NUCLEOTIDE SEQUENCE [LARGE SCALE GENOMIC DNA]</scope>
    <source>
        <strain evidence="1 2">CGMCC 1.12237</strain>
    </source>
</reference>
<organism evidence="1 2">
    <name type="scientific">Salinirubrum litoreum</name>
    <dbReference type="NCBI Taxonomy" id="1126234"/>
    <lineage>
        <taxon>Archaea</taxon>
        <taxon>Methanobacteriati</taxon>
        <taxon>Methanobacteriota</taxon>
        <taxon>Stenosarchaea group</taxon>
        <taxon>Halobacteria</taxon>
        <taxon>Halobacteriales</taxon>
        <taxon>Haloferacaceae</taxon>
        <taxon>Salinirubrum</taxon>
    </lineage>
</organism>
<keyword evidence="2" id="KW-1185">Reference proteome</keyword>
<dbReference type="EMBL" id="JBHSKX010000002">
    <property type="protein sequence ID" value="MFC5367895.1"/>
    <property type="molecule type" value="Genomic_DNA"/>
</dbReference>
<name>A0ABD5RCY3_9EURY</name>
<proteinExistence type="predicted"/>
<dbReference type="Proteomes" id="UP001596201">
    <property type="component" value="Unassembled WGS sequence"/>
</dbReference>
<dbReference type="RefSeq" id="WP_227230138.1">
    <property type="nucleotide sequence ID" value="NZ_JAJCVJ010000002.1"/>
</dbReference>
<evidence type="ECO:0008006" key="3">
    <source>
        <dbReference type="Google" id="ProtNLM"/>
    </source>
</evidence>
<sequence>MSLPEDAKQCPDCDSHDLTVLSHYRVPGVVHRYGYACDDCGTEFRLFSVGWLLDLVTTFL</sequence>
<protein>
    <recommendedName>
        <fullName evidence="3">Transposase zinc-ribbon domain-containing protein</fullName>
    </recommendedName>
</protein>
<comment type="caution">
    <text evidence="1">The sequence shown here is derived from an EMBL/GenBank/DDBJ whole genome shotgun (WGS) entry which is preliminary data.</text>
</comment>
<evidence type="ECO:0000313" key="1">
    <source>
        <dbReference type="EMBL" id="MFC5367895.1"/>
    </source>
</evidence>
<dbReference type="AlphaFoldDB" id="A0ABD5RCY3"/>
<evidence type="ECO:0000313" key="2">
    <source>
        <dbReference type="Proteomes" id="UP001596201"/>
    </source>
</evidence>
<gene>
    <name evidence="1" type="ORF">ACFPJ5_13235</name>
</gene>
<accession>A0ABD5RCY3</accession>